<accession>A0ABS7JK70</accession>
<evidence type="ECO:0000313" key="10">
    <source>
        <dbReference type="EMBL" id="MBX7489789.1"/>
    </source>
</evidence>
<dbReference type="SUPFAM" id="SSF49503">
    <property type="entry name" value="Cupredoxins"/>
    <property type="match status" value="1"/>
</dbReference>
<keyword evidence="11" id="KW-1185">Reference proteome</keyword>
<evidence type="ECO:0000256" key="1">
    <source>
        <dbReference type="ARBA" id="ARBA00001935"/>
    </source>
</evidence>
<comment type="caution">
    <text evidence="10">The sequence shown here is derived from an EMBL/GenBank/DDBJ whole genome shotgun (WGS) entry which is preliminary data.</text>
</comment>
<keyword evidence="8" id="KW-0732">Signal</keyword>
<dbReference type="InterPro" id="IPR000923">
    <property type="entry name" value="BlueCu_1"/>
</dbReference>
<reference evidence="10 11" key="1">
    <citation type="submission" date="2021-08" db="EMBL/GenBank/DDBJ databases">
        <title>Comparative Genomics Analysis of the Genus Qipengyuania Reveals Extensive Genetic Diversity and Metabolic Versatility, Including the Description of Fifteen Novel Species.</title>
        <authorList>
            <person name="Liu Y."/>
        </authorList>
    </citation>
    <scope>NUCLEOTIDE SEQUENCE [LARGE SCALE GENOMIC DNA]</scope>
    <source>
        <strain evidence="10 11">GH25</strain>
    </source>
</reference>
<dbReference type="PRINTS" id="PR00155">
    <property type="entry name" value="AMICYANIN"/>
</dbReference>
<feature type="signal peptide" evidence="8">
    <location>
        <begin position="1"/>
        <end position="24"/>
    </location>
</feature>
<dbReference type="RefSeq" id="WP_221598860.1">
    <property type="nucleotide sequence ID" value="NZ_JAIGNQ010000004.1"/>
</dbReference>
<sequence>MKKNYDLYPILILFGVATTTPAYAEEAAEVRMLNVGSDGEATVFEPDIIRVAQGASADFIAEDFGHDAVAVAGLIPAGAEKFEGYKNADLSVTFEKEGVYVYECTSHAGAGMIGLVVVGDANANLADIERQYQASSLSDRAKSKLQTLLERVKTGA</sequence>
<dbReference type="Gene3D" id="2.60.40.420">
    <property type="entry name" value="Cupredoxins - blue copper proteins"/>
    <property type="match status" value="1"/>
</dbReference>
<dbReference type="PRINTS" id="PR00156">
    <property type="entry name" value="COPPERBLUE"/>
</dbReference>
<keyword evidence="4" id="KW-0479">Metal-binding</keyword>
<evidence type="ECO:0000313" key="11">
    <source>
        <dbReference type="Proteomes" id="UP000776651"/>
    </source>
</evidence>
<keyword evidence="6" id="KW-0249">Electron transport</keyword>
<evidence type="ECO:0000256" key="2">
    <source>
        <dbReference type="ARBA" id="ARBA00004418"/>
    </source>
</evidence>
<feature type="chain" id="PRO_5047173651" description="Blue (type 1) copper domain-containing protein" evidence="8">
    <location>
        <begin position="25"/>
        <end position="156"/>
    </location>
</feature>
<evidence type="ECO:0000256" key="3">
    <source>
        <dbReference type="ARBA" id="ARBA00022448"/>
    </source>
</evidence>
<dbReference type="Pfam" id="PF00127">
    <property type="entry name" value="Copper-bind"/>
    <property type="match status" value="1"/>
</dbReference>
<dbReference type="InterPro" id="IPR001235">
    <property type="entry name" value="Copper_blue_Plastocyanin"/>
</dbReference>
<name>A0ABS7JK70_9SPHN</name>
<evidence type="ECO:0000256" key="8">
    <source>
        <dbReference type="SAM" id="SignalP"/>
    </source>
</evidence>
<evidence type="ECO:0000256" key="4">
    <source>
        <dbReference type="ARBA" id="ARBA00022723"/>
    </source>
</evidence>
<dbReference type="Proteomes" id="UP000776651">
    <property type="component" value="Unassembled WGS sequence"/>
</dbReference>
<dbReference type="EMBL" id="JAIGNQ010000004">
    <property type="protein sequence ID" value="MBX7489789.1"/>
    <property type="molecule type" value="Genomic_DNA"/>
</dbReference>
<proteinExistence type="predicted"/>
<dbReference type="InterPro" id="IPR008972">
    <property type="entry name" value="Cupredoxin"/>
</dbReference>
<evidence type="ECO:0000256" key="6">
    <source>
        <dbReference type="ARBA" id="ARBA00022982"/>
    </source>
</evidence>
<organism evidence="10 11">
    <name type="scientific">Qipengyuania pacifica</name>
    <dbReference type="NCBI Taxonomy" id="2860199"/>
    <lineage>
        <taxon>Bacteria</taxon>
        <taxon>Pseudomonadati</taxon>
        <taxon>Pseudomonadota</taxon>
        <taxon>Alphaproteobacteria</taxon>
        <taxon>Sphingomonadales</taxon>
        <taxon>Erythrobacteraceae</taxon>
        <taxon>Qipengyuania</taxon>
    </lineage>
</organism>
<keyword evidence="7" id="KW-0186">Copper</keyword>
<comment type="cofactor">
    <cofactor evidence="1">
        <name>Cu cation</name>
        <dbReference type="ChEBI" id="CHEBI:23378"/>
    </cofactor>
</comment>
<keyword evidence="3" id="KW-0813">Transport</keyword>
<feature type="domain" description="Blue (type 1) copper" evidence="9">
    <location>
        <begin position="34"/>
        <end position="118"/>
    </location>
</feature>
<comment type="subcellular location">
    <subcellularLocation>
        <location evidence="2">Periplasm</location>
    </subcellularLocation>
</comment>
<evidence type="ECO:0000256" key="7">
    <source>
        <dbReference type="ARBA" id="ARBA00023008"/>
    </source>
</evidence>
<protein>
    <recommendedName>
        <fullName evidence="9">Blue (type 1) copper domain-containing protein</fullName>
    </recommendedName>
</protein>
<evidence type="ECO:0000259" key="9">
    <source>
        <dbReference type="Pfam" id="PF00127"/>
    </source>
</evidence>
<evidence type="ECO:0000256" key="5">
    <source>
        <dbReference type="ARBA" id="ARBA00022764"/>
    </source>
</evidence>
<dbReference type="InterPro" id="IPR002386">
    <property type="entry name" value="Amicyanin/Pseudoazurin"/>
</dbReference>
<keyword evidence="5" id="KW-0574">Periplasm</keyword>
<gene>
    <name evidence="10" type="ORF">K3177_14875</name>
</gene>